<dbReference type="Proteomes" id="UP000030125">
    <property type="component" value="Unassembled WGS sequence"/>
</dbReference>
<organism evidence="2 3">
    <name type="scientific">Porphyromonas cangingivalis</name>
    <dbReference type="NCBI Taxonomy" id="36874"/>
    <lineage>
        <taxon>Bacteria</taxon>
        <taxon>Pseudomonadati</taxon>
        <taxon>Bacteroidota</taxon>
        <taxon>Bacteroidia</taxon>
        <taxon>Bacteroidales</taxon>
        <taxon>Porphyromonadaceae</taxon>
        <taxon>Porphyromonas</taxon>
    </lineage>
</organism>
<name>A0A0A2EUB2_PORCN</name>
<comment type="caution">
    <text evidence="2">The sequence shown here is derived from an EMBL/GenBank/DDBJ whole genome shotgun (WGS) entry which is preliminary data.</text>
</comment>
<dbReference type="EMBL" id="JQJD01000010">
    <property type="protein sequence ID" value="KGN82481.1"/>
    <property type="molecule type" value="Genomic_DNA"/>
</dbReference>
<evidence type="ECO:0000313" key="3">
    <source>
        <dbReference type="Proteomes" id="UP000030125"/>
    </source>
</evidence>
<dbReference type="RefSeq" id="WP_036850776.1">
    <property type="nucleotide sequence ID" value="NZ_JQJD01000010.1"/>
</dbReference>
<evidence type="ECO:0000256" key="1">
    <source>
        <dbReference type="SAM" id="Phobius"/>
    </source>
</evidence>
<keyword evidence="1" id="KW-1133">Transmembrane helix</keyword>
<sequence>MMEMKEQGLENQMSQADDPVTLVEVYTTYSLQAAYGVVGYLSTYDIEALVEGETIYSAVGSAYLGDRGVSVMVRSSDRQKAVDALIAGGQIPGSDTVDNKKWYSPLPFMKDAPLWVQLLVIILIVAFILGALVLYLFLNPNSNGLGA</sequence>
<evidence type="ECO:0008006" key="4">
    <source>
        <dbReference type="Google" id="ProtNLM"/>
    </source>
</evidence>
<accession>A0A0A2EUB2</accession>
<reference evidence="2 3" key="1">
    <citation type="submission" date="2014-08" db="EMBL/GenBank/DDBJ databases">
        <title>Porphyromonas cangingivalis strain:COT-109_OH1386 Genome sequencing.</title>
        <authorList>
            <person name="Wallis C."/>
            <person name="Deusch O."/>
            <person name="O'Flynn C."/>
            <person name="Davis I."/>
            <person name="Jospin G."/>
            <person name="Darling A.E."/>
            <person name="Coil D.A."/>
            <person name="Alexiev A."/>
            <person name="Horsfall A."/>
            <person name="Kirkwood N."/>
            <person name="Harris S."/>
            <person name="Eisen J.A."/>
        </authorList>
    </citation>
    <scope>NUCLEOTIDE SEQUENCE [LARGE SCALE GENOMIC DNA]</scope>
    <source>
        <strain evidence="3">COT-109 OH1386</strain>
    </source>
</reference>
<keyword evidence="3" id="KW-1185">Reference proteome</keyword>
<evidence type="ECO:0000313" key="2">
    <source>
        <dbReference type="EMBL" id="KGN82481.1"/>
    </source>
</evidence>
<keyword evidence="1" id="KW-0812">Transmembrane</keyword>
<protein>
    <recommendedName>
        <fullName evidence="4">DUF2007 domain-containing protein</fullName>
    </recommendedName>
</protein>
<feature type="transmembrane region" description="Helical" evidence="1">
    <location>
        <begin position="114"/>
        <end position="138"/>
    </location>
</feature>
<dbReference type="AlphaFoldDB" id="A0A0A2EUB2"/>
<gene>
    <name evidence="2" type="ORF">HQ35_02685</name>
</gene>
<keyword evidence="1" id="KW-0472">Membrane</keyword>
<proteinExistence type="predicted"/>